<comment type="caution">
    <text evidence="2">The sequence shown here is derived from an EMBL/GenBank/DDBJ whole genome shotgun (WGS) entry which is preliminary data.</text>
</comment>
<name>K0SCM0_THAOC</name>
<evidence type="ECO:0000313" key="3">
    <source>
        <dbReference type="Proteomes" id="UP000266841"/>
    </source>
</evidence>
<evidence type="ECO:0000256" key="1">
    <source>
        <dbReference type="SAM" id="Phobius"/>
    </source>
</evidence>
<gene>
    <name evidence="2" type="ORF">THAOC_15457</name>
</gene>
<keyword evidence="1" id="KW-0812">Transmembrane</keyword>
<keyword evidence="1" id="KW-1133">Transmembrane helix</keyword>
<dbReference type="Proteomes" id="UP000266841">
    <property type="component" value="Unassembled WGS sequence"/>
</dbReference>
<keyword evidence="1" id="KW-0472">Membrane</keyword>
<keyword evidence="3" id="KW-1185">Reference proteome</keyword>
<accession>K0SCM0</accession>
<evidence type="ECO:0000313" key="2">
    <source>
        <dbReference type="EMBL" id="EJK63863.1"/>
    </source>
</evidence>
<dbReference type="AlphaFoldDB" id="K0SCM0"/>
<dbReference type="OrthoDB" id="37258at2759"/>
<dbReference type="EMBL" id="AGNL01017947">
    <property type="protein sequence ID" value="EJK63863.1"/>
    <property type="molecule type" value="Genomic_DNA"/>
</dbReference>
<reference evidence="2 3" key="1">
    <citation type="journal article" date="2012" name="Genome Biol.">
        <title>Genome and low-iron response of an oceanic diatom adapted to chronic iron limitation.</title>
        <authorList>
            <person name="Lommer M."/>
            <person name="Specht M."/>
            <person name="Roy A.S."/>
            <person name="Kraemer L."/>
            <person name="Andreson R."/>
            <person name="Gutowska M.A."/>
            <person name="Wolf J."/>
            <person name="Bergner S.V."/>
            <person name="Schilhabel M.B."/>
            <person name="Klostermeier U.C."/>
            <person name="Beiko R.G."/>
            <person name="Rosenstiel P."/>
            <person name="Hippler M."/>
            <person name="Laroche J."/>
        </authorList>
    </citation>
    <scope>NUCLEOTIDE SEQUENCE [LARGE SCALE GENOMIC DNA]</scope>
    <source>
        <strain evidence="2 3">CCMP1005</strain>
    </source>
</reference>
<feature type="non-terminal residue" evidence="2">
    <location>
        <position position="149"/>
    </location>
</feature>
<feature type="transmembrane region" description="Helical" evidence="1">
    <location>
        <begin position="46"/>
        <end position="70"/>
    </location>
</feature>
<organism evidence="2 3">
    <name type="scientific">Thalassiosira oceanica</name>
    <name type="common">Marine diatom</name>
    <dbReference type="NCBI Taxonomy" id="159749"/>
    <lineage>
        <taxon>Eukaryota</taxon>
        <taxon>Sar</taxon>
        <taxon>Stramenopiles</taxon>
        <taxon>Ochrophyta</taxon>
        <taxon>Bacillariophyta</taxon>
        <taxon>Coscinodiscophyceae</taxon>
        <taxon>Thalassiosirophycidae</taxon>
        <taxon>Thalassiosirales</taxon>
        <taxon>Thalassiosiraceae</taxon>
        <taxon>Thalassiosira</taxon>
    </lineage>
</organism>
<protein>
    <submittedName>
        <fullName evidence="2">Uncharacterized protein</fullName>
    </submittedName>
</protein>
<sequence length="149" mass="17043">MDAPRFFMNTAKRLAATLPSPASEGPQSVHEIARHLRDELSTRQSLVDLLVLTAVFVLVLELVSNIVYYVPRFFSAKTIPVRGKHLDEFSFKDKAFVTFNKCLTGLFVYAYFGYLWSVRKMPGDDEHESGDELLSLQHNHTHVHDHDHT</sequence>
<feature type="transmembrane region" description="Helical" evidence="1">
    <location>
        <begin position="95"/>
        <end position="116"/>
    </location>
</feature>
<proteinExistence type="predicted"/>